<feature type="domain" description="Glycosyl transferase family 1" evidence="1">
    <location>
        <begin position="207"/>
        <end position="353"/>
    </location>
</feature>
<dbReference type="PANTHER" id="PTHR12526">
    <property type="entry name" value="GLYCOSYLTRANSFERASE"/>
    <property type="match status" value="1"/>
</dbReference>
<evidence type="ECO:0000259" key="1">
    <source>
        <dbReference type="Pfam" id="PF00534"/>
    </source>
</evidence>
<dbReference type="InterPro" id="IPR001296">
    <property type="entry name" value="Glyco_trans_1"/>
</dbReference>
<protein>
    <recommendedName>
        <fullName evidence="1">Glycosyl transferase family 1 domain-containing protein</fullName>
    </recommendedName>
</protein>
<dbReference type="Pfam" id="PF00534">
    <property type="entry name" value="Glycos_transf_1"/>
    <property type="match status" value="1"/>
</dbReference>
<comment type="caution">
    <text evidence="2">The sequence shown here is derived from an EMBL/GenBank/DDBJ whole genome shotgun (WGS) entry which is preliminary data.</text>
</comment>
<proteinExistence type="predicted"/>
<evidence type="ECO:0000313" key="2">
    <source>
        <dbReference type="EMBL" id="GAA3784212.1"/>
    </source>
</evidence>
<organism evidence="2 3">
    <name type="scientific">Corallibacter vietnamensis</name>
    <dbReference type="NCBI Taxonomy" id="904130"/>
    <lineage>
        <taxon>Bacteria</taxon>
        <taxon>Pseudomonadati</taxon>
        <taxon>Bacteroidota</taxon>
        <taxon>Flavobacteriia</taxon>
        <taxon>Flavobacteriales</taxon>
        <taxon>Flavobacteriaceae</taxon>
        <taxon>Corallibacter</taxon>
    </lineage>
</organism>
<dbReference type="Proteomes" id="UP001501456">
    <property type="component" value="Unassembled WGS sequence"/>
</dbReference>
<keyword evidence="3" id="KW-1185">Reference proteome</keyword>
<dbReference type="EMBL" id="BAABBI010000001">
    <property type="protein sequence ID" value="GAA3784212.1"/>
    <property type="molecule type" value="Genomic_DNA"/>
</dbReference>
<reference evidence="3" key="1">
    <citation type="journal article" date="2019" name="Int. J. Syst. Evol. Microbiol.">
        <title>The Global Catalogue of Microorganisms (GCM) 10K type strain sequencing project: providing services to taxonomists for standard genome sequencing and annotation.</title>
        <authorList>
            <consortium name="The Broad Institute Genomics Platform"/>
            <consortium name="The Broad Institute Genome Sequencing Center for Infectious Disease"/>
            <person name="Wu L."/>
            <person name="Ma J."/>
        </authorList>
    </citation>
    <scope>NUCLEOTIDE SEQUENCE [LARGE SCALE GENOMIC DNA]</scope>
    <source>
        <strain evidence="3">JCM 17525</strain>
    </source>
</reference>
<gene>
    <name evidence="2" type="ORF">GCM10022271_15700</name>
</gene>
<evidence type="ECO:0000313" key="3">
    <source>
        <dbReference type="Proteomes" id="UP001501456"/>
    </source>
</evidence>
<dbReference type="SUPFAM" id="SSF53756">
    <property type="entry name" value="UDP-Glycosyltransferase/glycogen phosphorylase"/>
    <property type="match status" value="1"/>
</dbReference>
<name>A0ABP7H4B6_9FLAO</name>
<sequence length="379" mass="43256">MKRKDKLVIVSLMEGFPWGGSEELWYNTAVYALKEGVVVNVFIKKWDEDYDKIHNLRSLGAKINYLDTDPKQSKKKILKLISRTSLTVFETIKAIGLKKTDRILMSQGDTFSAFGSTLLANLITLNVPVSLVSQHLHDVGIPNEDLRKKARLTVSKIKHFCFVSQRSLNLTKRYLNSDGYNFHLVNNPVNLDRKVVIEYPDLSIPSFAVVGRLDCRFKGQDILIEVLSQDKWKVRHWTCNLYGKGNDENYLKDLIDHYGLKEKVFLKGHVDSVEDIWRANHLLVLPSISEGTPLSLVEANICGRPAVVTDVGGNTEVIVENENGWIAEAPLKTYLEKAMENAWKNKEKWKEMGVVAHKRAMKRYKVNAGKELFDLIRND</sequence>
<dbReference type="Gene3D" id="3.40.50.2000">
    <property type="entry name" value="Glycogen Phosphorylase B"/>
    <property type="match status" value="2"/>
</dbReference>
<accession>A0ABP7H4B6</accession>
<dbReference type="RefSeq" id="WP_344729074.1">
    <property type="nucleotide sequence ID" value="NZ_BAABBI010000001.1"/>
</dbReference>